<dbReference type="InterPro" id="IPR000073">
    <property type="entry name" value="AB_hydrolase_1"/>
</dbReference>
<keyword evidence="4" id="KW-1185">Reference proteome</keyword>
<dbReference type="SUPFAM" id="SSF53474">
    <property type="entry name" value="alpha/beta-Hydrolases"/>
    <property type="match status" value="1"/>
</dbReference>
<protein>
    <submittedName>
        <fullName evidence="3">Alpha/beta hydrolase family protein</fullName>
    </submittedName>
</protein>
<dbReference type="GO" id="GO:0016787">
    <property type="term" value="F:hydrolase activity"/>
    <property type="evidence" value="ECO:0007669"/>
    <property type="project" value="UniProtKB-KW"/>
</dbReference>
<dbReference type="AlphaFoldDB" id="A0A518E3U2"/>
<dbReference type="PANTHER" id="PTHR37946">
    <property type="entry name" value="SLL1969 PROTEIN"/>
    <property type="match status" value="1"/>
</dbReference>
<dbReference type="OrthoDB" id="869379at2"/>
<dbReference type="KEGG" id="lcre:Pla8534_65860"/>
<feature type="region of interest" description="Disordered" evidence="1">
    <location>
        <begin position="669"/>
        <end position="714"/>
    </location>
</feature>
<dbReference type="RefSeq" id="WP_145058189.1">
    <property type="nucleotide sequence ID" value="NZ_CP036433.1"/>
</dbReference>
<gene>
    <name evidence="3" type="ORF">Pla8534_65860</name>
</gene>
<organism evidence="3 4">
    <name type="scientific">Lignipirellula cremea</name>
    <dbReference type="NCBI Taxonomy" id="2528010"/>
    <lineage>
        <taxon>Bacteria</taxon>
        <taxon>Pseudomonadati</taxon>
        <taxon>Planctomycetota</taxon>
        <taxon>Planctomycetia</taxon>
        <taxon>Pirellulales</taxon>
        <taxon>Pirellulaceae</taxon>
        <taxon>Lignipirellula</taxon>
    </lineage>
</organism>
<dbReference type="EMBL" id="CP036433">
    <property type="protein sequence ID" value="QDU98713.1"/>
    <property type="molecule type" value="Genomic_DNA"/>
</dbReference>
<dbReference type="Gene3D" id="3.40.50.1820">
    <property type="entry name" value="alpha/beta hydrolase"/>
    <property type="match status" value="1"/>
</dbReference>
<evidence type="ECO:0000259" key="2">
    <source>
        <dbReference type="Pfam" id="PF12697"/>
    </source>
</evidence>
<evidence type="ECO:0000313" key="3">
    <source>
        <dbReference type="EMBL" id="QDU98713.1"/>
    </source>
</evidence>
<evidence type="ECO:0000256" key="1">
    <source>
        <dbReference type="SAM" id="MobiDB-lite"/>
    </source>
</evidence>
<feature type="domain" description="AB hydrolase-1" evidence="2">
    <location>
        <begin position="377"/>
        <end position="495"/>
    </location>
</feature>
<dbReference type="InterPro" id="IPR029058">
    <property type="entry name" value="AB_hydrolase_fold"/>
</dbReference>
<proteinExistence type="predicted"/>
<evidence type="ECO:0000313" key="4">
    <source>
        <dbReference type="Proteomes" id="UP000317648"/>
    </source>
</evidence>
<reference evidence="3 4" key="1">
    <citation type="submission" date="2019-02" db="EMBL/GenBank/DDBJ databases">
        <title>Deep-cultivation of Planctomycetes and their phenomic and genomic characterization uncovers novel biology.</title>
        <authorList>
            <person name="Wiegand S."/>
            <person name="Jogler M."/>
            <person name="Boedeker C."/>
            <person name="Pinto D."/>
            <person name="Vollmers J."/>
            <person name="Rivas-Marin E."/>
            <person name="Kohn T."/>
            <person name="Peeters S.H."/>
            <person name="Heuer A."/>
            <person name="Rast P."/>
            <person name="Oberbeckmann S."/>
            <person name="Bunk B."/>
            <person name="Jeske O."/>
            <person name="Meyerdierks A."/>
            <person name="Storesund J.E."/>
            <person name="Kallscheuer N."/>
            <person name="Luecker S."/>
            <person name="Lage O.M."/>
            <person name="Pohl T."/>
            <person name="Merkel B.J."/>
            <person name="Hornburger P."/>
            <person name="Mueller R.-W."/>
            <person name="Bruemmer F."/>
            <person name="Labrenz M."/>
            <person name="Spormann A.M."/>
            <person name="Op den Camp H."/>
            <person name="Overmann J."/>
            <person name="Amann R."/>
            <person name="Jetten M.S.M."/>
            <person name="Mascher T."/>
            <person name="Medema M.H."/>
            <person name="Devos D.P."/>
            <person name="Kaster A.-K."/>
            <person name="Ovreas L."/>
            <person name="Rohde M."/>
            <person name="Galperin M.Y."/>
            <person name="Jogler C."/>
        </authorList>
    </citation>
    <scope>NUCLEOTIDE SEQUENCE [LARGE SCALE GENOMIC DNA]</scope>
    <source>
        <strain evidence="3 4">Pla85_3_4</strain>
    </source>
</reference>
<name>A0A518E3U2_9BACT</name>
<dbReference type="Proteomes" id="UP000317648">
    <property type="component" value="Chromosome"/>
</dbReference>
<sequence>MTPSMTTMSFSFPQRFTALAMLCLAGMLSGCVTFDMKSLEKAADVMSWGSPDLVTAKKQSRSTLTSRLQIFSHNGPKASARTVQVLRQNALVTNYSKDYEQTLKELQGSINQEPTADKMLAFAELAFLAAKTSEAKFDEAKAVDMYGASVAHAYGYLFDPRFDQVRNPYDPQFRQVCQLYNESLEGALRIVDRQGKLKPGHRHLIKSCGQEIELEIKIKGNWDADDFARFEFVSDYQMQGLNNEHRTWGLGVPLIAIRKSHEEESPAEKYYPSGLAFPVTAFLRVSSDEVRQVAHVEGQVQRCVLELCDPLDETDVTVCGRQAPLQSNISTPLAYYLNNPLLKNNTFATWALLNADFAKEFSGVYMMEPYSPDKIPVVLVHGLWSSPVTWMQMYNDLRAMPELREKYQFWFYLYPSGQPFWISSQQMRTDLADLRQNVDPQRESATLDQMVLIGHSMGGLVSTMQTISSKEDFWHIISDHPFAELKASEEARKELSELLFFEPNESIRRVVTIGTPHRGSDFANTYTSWISRQVIELPGMLTRGGNQIVKDNPGFFRNTELLTVNTSIDSLSPKSPIFPVMLKAEHSPRVKYNNIIGRANTETSILGGVGSKIAGEGDGVVSLVSARLDDVEKEVIVPADHTTVHQHPRSILEVRRILLDHLDDMQAERPAAAWARQQPTGVPPGSPYRPASPASTHLPPSQNQPASFQPLILR</sequence>
<keyword evidence="3" id="KW-0378">Hydrolase</keyword>
<dbReference type="PANTHER" id="PTHR37946:SF1">
    <property type="entry name" value="SLL1969 PROTEIN"/>
    <property type="match status" value="1"/>
</dbReference>
<accession>A0A518E3U2</accession>
<feature type="compositionally biased region" description="Polar residues" evidence="1">
    <location>
        <begin position="693"/>
        <end position="707"/>
    </location>
</feature>
<dbReference type="Pfam" id="PF12697">
    <property type="entry name" value="Abhydrolase_6"/>
    <property type="match status" value="1"/>
</dbReference>